<dbReference type="Proteomes" id="UP000054018">
    <property type="component" value="Unassembled WGS sequence"/>
</dbReference>
<evidence type="ECO:0000313" key="3">
    <source>
        <dbReference type="Proteomes" id="UP000054018"/>
    </source>
</evidence>
<dbReference type="HOGENOM" id="CLU_128877_0_0_1"/>
<feature type="region of interest" description="Disordered" evidence="1">
    <location>
        <begin position="1"/>
        <end position="30"/>
    </location>
</feature>
<name>A0A0C9YG47_9AGAM</name>
<feature type="region of interest" description="Disordered" evidence="1">
    <location>
        <begin position="42"/>
        <end position="85"/>
    </location>
</feature>
<dbReference type="AlphaFoldDB" id="A0A0C9YG47"/>
<evidence type="ECO:0000313" key="2">
    <source>
        <dbReference type="EMBL" id="KIK12914.1"/>
    </source>
</evidence>
<organism evidence="2 3">
    <name type="scientific">Pisolithus microcarpus 441</name>
    <dbReference type="NCBI Taxonomy" id="765257"/>
    <lineage>
        <taxon>Eukaryota</taxon>
        <taxon>Fungi</taxon>
        <taxon>Dikarya</taxon>
        <taxon>Basidiomycota</taxon>
        <taxon>Agaricomycotina</taxon>
        <taxon>Agaricomycetes</taxon>
        <taxon>Agaricomycetidae</taxon>
        <taxon>Boletales</taxon>
        <taxon>Sclerodermatineae</taxon>
        <taxon>Pisolithaceae</taxon>
        <taxon>Pisolithus</taxon>
    </lineage>
</organism>
<feature type="compositionally biased region" description="Polar residues" evidence="1">
    <location>
        <begin position="163"/>
        <end position="179"/>
    </location>
</feature>
<keyword evidence="3" id="KW-1185">Reference proteome</keyword>
<reference evidence="3" key="2">
    <citation type="submission" date="2015-01" db="EMBL/GenBank/DDBJ databases">
        <title>Evolutionary Origins and Diversification of the Mycorrhizal Mutualists.</title>
        <authorList>
            <consortium name="DOE Joint Genome Institute"/>
            <consortium name="Mycorrhizal Genomics Consortium"/>
            <person name="Kohler A."/>
            <person name="Kuo A."/>
            <person name="Nagy L.G."/>
            <person name="Floudas D."/>
            <person name="Copeland A."/>
            <person name="Barry K.W."/>
            <person name="Cichocki N."/>
            <person name="Veneault-Fourrey C."/>
            <person name="LaButti K."/>
            <person name="Lindquist E.A."/>
            <person name="Lipzen A."/>
            <person name="Lundell T."/>
            <person name="Morin E."/>
            <person name="Murat C."/>
            <person name="Riley R."/>
            <person name="Ohm R."/>
            <person name="Sun H."/>
            <person name="Tunlid A."/>
            <person name="Henrissat B."/>
            <person name="Grigoriev I.V."/>
            <person name="Hibbett D.S."/>
            <person name="Martin F."/>
        </authorList>
    </citation>
    <scope>NUCLEOTIDE SEQUENCE [LARGE SCALE GENOMIC DNA]</scope>
    <source>
        <strain evidence="3">441</strain>
    </source>
</reference>
<gene>
    <name evidence="2" type="ORF">PISMIDRAFT_120019</name>
</gene>
<feature type="region of interest" description="Disordered" evidence="1">
    <location>
        <begin position="156"/>
        <end position="179"/>
    </location>
</feature>
<feature type="compositionally biased region" description="Polar residues" evidence="1">
    <location>
        <begin position="1"/>
        <end position="26"/>
    </location>
</feature>
<proteinExistence type="predicted"/>
<evidence type="ECO:0000256" key="1">
    <source>
        <dbReference type="SAM" id="MobiDB-lite"/>
    </source>
</evidence>
<accession>A0A0C9YG47</accession>
<dbReference type="EMBL" id="KN834036">
    <property type="protein sequence ID" value="KIK12914.1"/>
    <property type="molecule type" value="Genomic_DNA"/>
</dbReference>
<reference evidence="2 3" key="1">
    <citation type="submission" date="2014-04" db="EMBL/GenBank/DDBJ databases">
        <authorList>
            <consortium name="DOE Joint Genome Institute"/>
            <person name="Kuo A."/>
            <person name="Kohler A."/>
            <person name="Costa M.D."/>
            <person name="Nagy L.G."/>
            <person name="Floudas D."/>
            <person name="Copeland A."/>
            <person name="Barry K.W."/>
            <person name="Cichocki N."/>
            <person name="Veneault-Fourrey C."/>
            <person name="LaButti K."/>
            <person name="Lindquist E.A."/>
            <person name="Lipzen A."/>
            <person name="Lundell T."/>
            <person name="Morin E."/>
            <person name="Murat C."/>
            <person name="Sun H."/>
            <person name="Tunlid A."/>
            <person name="Henrissat B."/>
            <person name="Grigoriev I.V."/>
            <person name="Hibbett D.S."/>
            <person name="Martin F."/>
            <person name="Nordberg H.P."/>
            <person name="Cantor M.N."/>
            <person name="Hua S.X."/>
        </authorList>
    </citation>
    <scope>NUCLEOTIDE SEQUENCE [LARGE SCALE GENOMIC DNA]</scope>
    <source>
        <strain evidence="2 3">441</strain>
    </source>
</reference>
<sequence length="179" mass="19310">MGDTDAYSSSHEQPTLTLQRTKQSTAGQGGAIVQLGKVGDALVQPQQTPRQRVALPDNTPWNTLAPTPHHKRKVPQPSQKGRSHKVIVSNAVAETHTEDSGVEPTDVATGPQPEFQRAEPGARFGFQVQYPMQPSFIGTQTLNEYEQAQAKYPVHQTAKAASPQAQGQTTASRATGTYI</sequence>
<protein>
    <submittedName>
        <fullName evidence="2">Uncharacterized protein</fullName>
    </submittedName>
</protein>